<gene>
    <name evidence="4" type="ORF">FNV43_RR02423</name>
</gene>
<comment type="caution">
    <text evidence="4">The sequence shown here is derived from an EMBL/GenBank/DDBJ whole genome shotgun (WGS) entry which is preliminary data.</text>
</comment>
<dbReference type="Gene3D" id="1.20.200.10">
    <property type="entry name" value="Fumarase/aspartase (Central domain)"/>
    <property type="match status" value="1"/>
</dbReference>
<dbReference type="OrthoDB" id="1677862at2759"/>
<sequence length="215" mass="24288">MATFAVRLSMNRKKIYQVEIMGKLAGVVGNYNAHLVAYPAFVWLQIPEDFVTSLGLSFNPLCYSTRIMFGRNDRKYEGRKSCSDVAHGRSSTNLVIEPHDYIAILFDTIFQFNNVLIDFDRDIWGYISSGYFKQVNPIDFENSEGNLGIANENLPISRWQHDLTDSAVIRNLGLGLGPSLIAYKTTLQGISKLQVNEARLSENLDNCWEVLAEPI</sequence>
<evidence type="ECO:0000259" key="3">
    <source>
        <dbReference type="Pfam" id="PF08328"/>
    </source>
</evidence>
<dbReference type="InterPro" id="IPR008948">
    <property type="entry name" value="L-Aspartase-like"/>
</dbReference>
<dbReference type="Proteomes" id="UP000796880">
    <property type="component" value="Unassembled WGS sequence"/>
</dbReference>
<evidence type="ECO:0000256" key="1">
    <source>
        <dbReference type="ARBA" id="ARBA00004706"/>
    </source>
</evidence>
<evidence type="ECO:0000313" key="4">
    <source>
        <dbReference type="EMBL" id="KAF3457764.1"/>
    </source>
</evidence>
<proteinExistence type="predicted"/>
<keyword evidence="5" id="KW-1185">Reference proteome</keyword>
<comment type="pathway">
    <text evidence="1">Purine metabolism; IMP biosynthesis via de novo pathway; 5-amino-1-(5-phospho-D-ribosyl)imidazole-4-carboxamide from 5-amino-1-(5-phospho-D-ribosyl)imidazole-4-carboxylate: step 2/2.</text>
</comment>
<evidence type="ECO:0000313" key="5">
    <source>
        <dbReference type="Proteomes" id="UP000796880"/>
    </source>
</evidence>
<dbReference type="AlphaFoldDB" id="A0A8K0HSL5"/>
<dbReference type="GO" id="GO:0006188">
    <property type="term" value="P:IMP biosynthetic process"/>
    <property type="evidence" value="ECO:0007669"/>
    <property type="project" value="InterPro"/>
</dbReference>
<dbReference type="PANTHER" id="PTHR43411">
    <property type="entry name" value="ADENYLOSUCCINATE LYASE"/>
    <property type="match status" value="1"/>
</dbReference>
<evidence type="ECO:0000256" key="2">
    <source>
        <dbReference type="ARBA" id="ARBA00004734"/>
    </source>
</evidence>
<dbReference type="InterPro" id="IPR047136">
    <property type="entry name" value="PurB_bact"/>
</dbReference>
<name>A0A8K0HSL5_9ROSA</name>
<dbReference type="PANTHER" id="PTHR43411:SF1">
    <property type="entry name" value="ADENYLOSUCCINATE LYASE"/>
    <property type="match status" value="1"/>
</dbReference>
<feature type="domain" description="Adenylosuccinate lyase PurB C-terminal" evidence="3">
    <location>
        <begin position="157"/>
        <end position="215"/>
    </location>
</feature>
<dbReference type="InterPro" id="IPR013539">
    <property type="entry name" value="PurB_C"/>
</dbReference>
<accession>A0A8K0HSL5</accession>
<dbReference type="Pfam" id="PF08328">
    <property type="entry name" value="ASL_C"/>
    <property type="match status" value="1"/>
</dbReference>
<protein>
    <recommendedName>
        <fullName evidence="3">Adenylosuccinate lyase PurB C-terminal domain-containing protein</fullName>
    </recommendedName>
</protein>
<dbReference type="SUPFAM" id="SSF48557">
    <property type="entry name" value="L-aspartase-like"/>
    <property type="match status" value="1"/>
</dbReference>
<dbReference type="GO" id="GO:0004018">
    <property type="term" value="F:N6-(1,2-dicarboxyethyl)AMP AMP-lyase (fumarate-forming) activity"/>
    <property type="evidence" value="ECO:0007669"/>
    <property type="project" value="InterPro"/>
</dbReference>
<reference evidence="4" key="1">
    <citation type="submission" date="2020-03" db="EMBL/GenBank/DDBJ databases">
        <title>A high-quality chromosome-level genome assembly of a woody plant with both climbing and erect habits, Rhamnella rubrinervis.</title>
        <authorList>
            <person name="Lu Z."/>
            <person name="Yang Y."/>
            <person name="Zhu X."/>
            <person name="Sun Y."/>
        </authorList>
    </citation>
    <scope>NUCLEOTIDE SEQUENCE</scope>
    <source>
        <strain evidence="4">BYM</strain>
        <tissue evidence="4">Leaf</tissue>
    </source>
</reference>
<comment type="pathway">
    <text evidence="2">Purine metabolism; AMP biosynthesis via de novo pathway; AMP from IMP: step 2/2.</text>
</comment>
<dbReference type="EMBL" id="VOIH02000001">
    <property type="protein sequence ID" value="KAF3457764.1"/>
    <property type="molecule type" value="Genomic_DNA"/>
</dbReference>
<organism evidence="4 5">
    <name type="scientific">Rhamnella rubrinervis</name>
    <dbReference type="NCBI Taxonomy" id="2594499"/>
    <lineage>
        <taxon>Eukaryota</taxon>
        <taxon>Viridiplantae</taxon>
        <taxon>Streptophyta</taxon>
        <taxon>Embryophyta</taxon>
        <taxon>Tracheophyta</taxon>
        <taxon>Spermatophyta</taxon>
        <taxon>Magnoliopsida</taxon>
        <taxon>eudicotyledons</taxon>
        <taxon>Gunneridae</taxon>
        <taxon>Pentapetalae</taxon>
        <taxon>rosids</taxon>
        <taxon>fabids</taxon>
        <taxon>Rosales</taxon>
        <taxon>Rhamnaceae</taxon>
        <taxon>rhamnoid group</taxon>
        <taxon>Rhamneae</taxon>
        <taxon>Rhamnella</taxon>
    </lineage>
</organism>